<dbReference type="EMBL" id="DF977450">
    <property type="protein sequence ID" value="GAP83749.2"/>
    <property type="molecule type" value="Genomic_DNA"/>
</dbReference>
<dbReference type="Proteomes" id="UP000054516">
    <property type="component" value="Unassembled WGS sequence"/>
</dbReference>
<keyword evidence="2" id="KW-1185">Reference proteome</keyword>
<proteinExistence type="predicted"/>
<dbReference type="AlphaFoldDB" id="A0A1S7UL29"/>
<gene>
    <name evidence="1" type="ORF">SAMD00023353_0501460</name>
</gene>
<evidence type="ECO:0000313" key="2">
    <source>
        <dbReference type="Proteomes" id="UP000054516"/>
    </source>
</evidence>
<organism evidence="1">
    <name type="scientific">Rosellinia necatrix</name>
    <name type="common">White root-rot fungus</name>
    <dbReference type="NCBI Taxonomy" id="77044"/>
    <lineage>
        <taxon>Eukaryota</taxon>
        <taxon>Fungi</taxon>
        <taxon>Dikarya</taxon>
        <taxon>Ascomycota</taxon>
        <taxon>Pezizomycotina</taxon>
        <taxon>Sordariomycetes</taxon>
        <taxon>Xylariomycetidae</taxon>
        <taxon>Xylariales</taxon>
        <taxon>Xylariaceae</taxon>
        <taxon>Rosellinia</taxon>
    </lineage>
</organism>
<protein>
    <submittedName>
        <fullName evidence="1">Uncharacterized protein</fullName>
    </submittedName>
</protein>
<dbReference type="OrthoDB" id="4898608at2759"/>
<dbReference type="OMA" id="FLEYCAN"/>
<dbReference type="STRING" id="77044.A0A1S7UL29"/>
<reference evidence="1" key="1">
    <citation type="submission" date="2016-03" db="EMBL/GenBank/DDBJ databases">
        <title>Draft genome sequence of Rosellinia necatrix.</title>
        <authorList>
            <person name="Kanematsu S."/>
        </authorList>
    </citation>
    <scope>NUCLEOTIDE SEQUENCE [LARGE SCALE GENOMIC DNA]</scope>
    <source>
        <strain evidence="1">W97</strain>
    </source>
</reference>
<name>A0A1S7UL29_ROSNE</name>
<accession>A0A1S7UL29</accession>
<sequence length="494" mass="55493">MADRFQLDLKTFQLSSSIFNLSISMTSVAFIYDTTLPTSMARNDLSFLIHSKQVWLLPRGLCRLDMHVQLGEGDIWQEAQDGFFEFIAETICQSSLWLQLGLIVQILDIQHHQKEDSIPNIYFSIEQPDMSSALLSPPHAPTAQFKGLECIIRFDSLDCLASGSMRPELPGLQSCLSTDPMDSSTGTPADEYTTAGTKQVELWERAAYLTEGALCLTFGTRKRIRGLTIFEPEKGPSLLDLAPAIFNSHYMRSTVSHTKNFAIISNIFASSLNGQSPALRRKGATFLRENTAQAKESLCQESEHSAKQLEPFIQRKLWALLQNNLKPTAGTNNAARKVTLLKAELEPHGYQAYDTATDEETIDQYDLWDEHYYPYRSRLPSLDQGWDGYKSGVGYGSDLGFAWTETNDIDSHLLDNQTPDEAESWDRIGPCYDEADLYNCLPPELDSSCAIDGQIASNYMYDEIDDFYCSRSGYTGQPEQEYTDCDMAATTIFP</sequence>
<evidence type="ECO:0000313" key="1">
    <source>
        <dbReference type="EMBL" id="GAP83749.2"/>
    </source>
</evidence>